<evidence type="ECO:0000313" key="3">
    <source>
        <dbReference type="EMBL" id="MZP31341.1"/>
    </source>
</evidence>
<dbReference type="EMBL" id="WXEY01000033">
    <property type="protein sequence ID" value="MZP31341.1"/>
    <property type="molecule type" value="Genomic_DNA"/>
</dbReference>
<dbReference type="InterPro" id="IPR018392">
    <property type="entry name" value="LysM"/>
</dbReference>
<dbReference type="Gene3D" id="3.10.350.10">
    <property type="entry name" value="LysM domain"/>
    <property type="match status" value="1"/>
</dbReference>
<dbReference type="InterPro" id="IPR036779">
    <property type="entry name" value="LysM_dom_sf"/>
</dbReference>
<accession>A0A845LEI8</accession>
<gene>
    <name evidence="3" type="ORF">GTO91_16700</name>
</gene>
<feature type="region of interest" description="Disordered" evidence="1">
    <location>
        <begin position="1"/>
        <end position="23"/>
    </location>
</feature>
<evidence type="ECO:0000313" key="4">
    <source>
        <dbReference type="Proteomes" id="UP000463470"/>
    </source>
</evidence>
<dbReference type="SMART" id="SM00257">
    <property type="entry name" value="LysM"/>
    <property type="match status" value="1"/>
</dbReference>
<feature type="domain" description="LysM" evidence="2">
    <location>
        <begin position="61"/>
        <end position="106"/>
    </location>
</feature>
<evidence type="ECO:0000259" key="2">
    <source>
        <dbReference type="PROSITE" id="PS51782"/>
    </source>
</evidence>
<dbReference type="Pfam" id="PF26349">
    <property type="entry name" value="YoqH"/>
    <property type="match status" value="1"/>
</dbReference>
<organism evidence="3 4">
    <name type="scientific">Heliomicrobium undosum</name>
    <dbReference type="NCBI Taxonomy" id="121734"/>
    <lineage>
        <taxon>Bacteria</taxon>
        <taxon>Bacillati</taxon>
        <taxon>Bacillota</taxon>
        <taxon>Clostridia</taxon>
        <taxon>Eubacteriales</taxon>
        <taxon>Heliobacteriaceae</taxon>
        <taxon>Heliomicrobium</taxon>
    </lineage>
</organism>
<proteinExistence type="predicted"/>
<dbReference type="InterPro" id="IPR058968">
    <property type="entry name" value="YoqH-like"/>
</dbReference>
<keyword evidence="4" id="KW-1185">Reference proteome</keyword>
<comment type="caution">
    <text evidence="3">The sequence shown here is derived from an EMBL/GenBank/DDBJ whole genome shotgun (WGS) entry which is preliminary data.</text>
</comment>
<dbReference type="SUPFAM" id="SSF54106">
    <property type="entry name" value="LysM domain"/>
    <property type="match status" value="1"/>
</dbReference>
<dbReference type="Pfam" id="PF01476">
    <property type="entry name" value="LysM"/>
    <property type="match status" value="1"/>
</dbReference>
<sequence>MYGNFGGIPLERTSQQKKSSPSHKSNCWHILLANALCRGTITVPYHITQRVPLSCPPAFLGRYTVLPGDTFYTIAQMFRVRIEALAVNNPHIPDPNLLFPGDVLCVPGLITYPCCTLLQPRGRVPFGTSGVALVNFGPRGGQAVSFTATLPQPTVFGNFDRYFGEIRIPDIGGFGNELFATPEDPPTWSSRVELPTVASVIPNSRVFIRPFNSQTGNSGGVILEGFIPGGSCQ</sequence>
<dbReference type="Proteomes" id="UP000463470">
    <property type="component" value="Unassembled WGS sequence"/>
</dbReference>
<dbReference type="PROSITE" id="PS51782">
    <property type="entry name" value="LYSM"/>
    <property type="match status" value="1"/>
</dbReference>
<protein>
    <submittedName>
        <fullName evidence="3">LysM peptidoglycan-binding domain-containing protein</fullName>
    </submittedName>
</protein>
<name>A0A845LEI8_9FIRM</name>
<evidence type="ECO:0000256" key="1">
    <source>
        <dbReference type="SAM" id="MobiDB-lite"/>
    </source>
</evidence>
<dbReference type="AlphaFoldDB" id="A0A845LEI8"/>
<reference evidence="3 4" key="1">
    <citation type="submission" date="2020-01" db="EMBL/GenBank/DDBJ databases">
        <title>Whole-genome sequence of Heliobacterium undosum DSM 13378.</title>
        <authorList>
            <person name="Kyndt J.A."/>
            <person name="Meyer T.E."/>
        </authorList>
    </citation>
    <scope>NUCLEOTIDE SEQUENCE [LARGE SCALE GENOMIC DNA]</scope>
    <source>
        <strain evidence="3 4">DSM 13378</strain>
    </source>
</reference>
<dbReference type="CDD" id="cd00118">
    <property type="entry name" value="LysM"/>
    <property type="match status" value="1"/>
</dbReference>